<feature type="transmembrane region" description="Helical" evidence="5">
    <location>
        <begin position="33"/>
        <end position="53"/>
    </location>
</feature>
<dbReference type="CDD" id="cd16424">
    <property type="entry name" value="VirB8"/>
    <property type="match status" value="1"/>
</dbReference>
<evidence type="ECO:0000313" key="8">
    <source>
        <dbReference type="Proteomes" id="UP000054773"/>
    </source>
</evidence>
<evidence type="ECO:0000256" key="3">
    <source>
        <dbReference type="ARBA" id="ARBA00022989"/>
    </source>
</evidence>
<dbReference type="AlphaFoldDB" id="A0A0W0TST0"/>
<dbReference type="SUPFAM" id="SSF54427">
    <property type="entry name" value="NTF2-like"/>
    <property type="match status" value="1"/>
</dbReference>
<dbReference type="Proteomes" id="UP000054773">
    <property type="component" value="Unassembled WGS sequence"/>
</dbReference>
<feature type="domain" description="Bacterial virulence protein VirB8" evidence="6">
    <location>
        <begin position="13"/>
        <end position="229"/>
    </location>
</feature>
<keyword evidence="3 5" id="KW-1133">Transmembrane helix</keyword>
<dbReference type="InterPro" id="IPR032710">
    <property type="entry name" value="NTF2-like_dom_sf"/>
</dbReference>
<dbReference type="EMBL" id="LNYA01000018">
    <property type="protein sequence ID" value="KTC98692.1"/>
    <property type="molecule type" value="Genomic_DNA"/>
</dbReference>
<evidence type="ECO:0000259" key="6">
    <source>
        <dbReference type="Pfam" id="PF04335"/>
    </source>
</evidence>
<dbReference type="Gene3D" id="3.10.450.230">
    <property type="entry name" value="VirB8 protein"/>
    <property type="match status" value="1"/>
</dbReference>
<comment type="subcellular location">
    <subcellularLocation>
        <location evidence="1">Membrane</location>
        <topology evidence="1">Single-pass membrane protein</topology>
    </subcellularLocation>
</comment>
<evidence type="ECO:0000256" key="1">
    <source>
        <dbReference type="ARBA" id="ARBA00004167"/>
    </source>
</evidence>
<keyword evidence="4 5" id="KW-0472">Membrane</keyword>
<dbReference type="RefSeq" id="WP_058526022.1">
    <property type="nucleotide sequence ID" value="NZ_CAAAHY010000008.1"/>
</dbReference>
<proteinExistence type="predicted"/>
<evidence type="ECO:0000256" key="4">
    <source>
        <dbReference type="ARBA" id="ARBA00023136"/>
    </source>
</evidence>
<dbReference type="STRING" id="448.Lery_0856"/>
<comment type="caution">
    <text evidence="7">The sequence shown here is derived from an EMBL/GenBank/DDBJ whole genome shotgun (WGS) entry which is preliminary data.</text>
</comment>
<sequence length="238" mass="27295">MSQNHYPSYFKEAKRWADDNFARITVSRQRYQTAFLASMGLNFLSIVAVMVLANCQTLIPLMVHHYENGLTTVEPLTQSNAPINRAQVESDLVRYITNRESFDVSTYRSQFDLVSVLSNTAVNNEYLKEQAKSNKDAPINRLNVNVSRNVKIASIHFLDNLLSNGRDIHQDHNNVAEVAFTVTDTDKQSGHAEVSHYNVLIAWQYLKPSSNPEVRWKNWDGFQVIRYSKQIQVTEKQA</sequence>
<accession>A0A0W0TST0</accession>
<keyword evidence="8" id="KW-1185">Reference proteome</keyword>
<keyword evidence="2 5" id="KW-0812">Transmembrane</keyword>
<name>A0A0W0TST0_LEGER</name>
<evidence type="ECO:0000313" key="7">
    <source>
        <dbReference type="EMBL" id="KTC98692.1"/>
    </source>
</evidence>
<dbReference type="PATRIC" id="fig|448.7.peg.896"/>
<dbReference type="GO" id="GO:0016020">
    <property type="term" value="C:membrane"/>
    <property type="evidence" value="ECO:0007669"/>
    <property type="project" value="UniProtKB-SubCell"/>
</dbReference>
<evidence type="ECO:0000256" key="2">
    <source>
        <dbReference type="ARBA" id="ARBA00022692"/>
    </source>
</evidence>
<gene>
    <name evidence="7" type="ORF">Lery_0856</name>
</gene>
<evidence type="ECO:0000256" key="5">
    <source>
        <dbReference type="SAM" id="Phobius"/>
    </source>
</evidence>
<dbReference type="Pfam" id="PF04335">
    <property type="entry name" value="VirB8"/>
    <property type="match status" value="1"/>
</dbReference>
<dbReference type="InterPro" id="IPR007430">
    <property type="entry name" value="VirB8"/>
</dbReference>
<organism evidence="7 8">
    <name type="scientific">Legionella erythra</name>
    <dbReference type="NCBI Taxonomy" id="448"/>
    <lineage>
        <taxon>Bacteria</taxon>
        <taxon>Pseudomonadati</taxon>
        <taxon>Pseudomonadota</taxon>
        <taxon>Gammaproteobacteria</taxon>
        <taxon>Legionellales</taxon>
        <taxon>Legionellaceae</taxon>
        <taxon>Legionella</taxon>
    </lineage>
</organism>
<dbReference type="OrthoDB" id="5636057at2"/>
<reference evidence="7 8" key="1">
    <citation type="submission" date="2015-11" db="EMBL/GenBank/DDBJ databases">
        <title>Genomic analysis of 38 Legionella species identifies large and diverse effector repertoires.</title>
        <authorList>
            <person name="Burstein D."/>
            <person name="Amaro F."/>
            <person name="Zusman T."/>
            <person name="Lifshitz Z."/>
            <person name="Cohen O."/>
            <person name="Gilbert J.A."/>
            <person name="Pupko T."/>
            <person name="Shuman H.A."/>
            <person name="Segal G."/>
        </authorList>
    </citation>
    <scope>NUCLEOTIDE SEQUENCE [LARGE SCALE GENOMIC DNA]</scope>
    <source>
        <strain evidence="7 8">SE-32A-C8</strain>
    </source>
</reference>
<protein>
    <recommendedName>
        <fullName evidence="6">Bacterial virulence protein VirB8 domain-containing protein</fullName>
    </recommendedName>
</protein>